<dbReference type="InterPro" id="IPR045344">
    <property type="entry name" value="C-JID"/>
</dbReference>
<evidence type="ECO:0000259" key="3">
    <source>
        <dbReference type="Pfam" id="PF20160"/>
    </source>
</evidence>
<evidence type="ECO:0000256" key="2">
    <source>
        <dbReference type="ARBA" id="ARBA00022737"/>
    </source>
</evidence>
<name>A0A5C7H9Q0_9ROSI</name>
<dbReference type="PANTHER" id="PTHR45752:SF195">
    <property type="entry name" value="LEUCINE-RICH REPEAT (LRR) FAMILY PROTEIN-RELATED"/>
    <property type="match status" value="1"/>
</dbReference>
<dbReference type="SUPFAM" id="SSF52058">
    <property type="entry name" value="L domain-like"/>
    <property type="match status" value="1"/>
</dbReference>
<protein>
    <recommendedName>
        <fullName evidence="3">C-JID domain-containing protein</fullName>
    </recommendedName>
</protein>
<dbReference type="PANTHER" id="PTHR45752">
    <property type="entry name" value="LEUCINE-RICH REPEAT-CONTAINING"/>
    <property type="match status" value="1"/>
</dbReference>
<feature type="domain" description="C-JID" evidence="3">
    <location>
        <begin position="172"/>
        <end position="309"/>
    </location>
</feature>
<comment type="caution">
    <text evidence="4">The sequence shown here is derived from an EMBL/GenBank/DDBJ whole genome shotgun (WGS) entry which is preliminary data.</text>
</comment>
<evidence type="ECO:0000313" key="4">
    <source>
        <dbReference type="EMBL" id="TXG53641.1"/>
    </source>
</evidence>
<sequence>MTDDLGHRRKTRNSDSLPKQIDDGCGFKIELEILADIRCLTSLKALELCGNNFESLPKSIKQLTNLRSLLLNDCNMLQSLTELPSELQYLEAVDCEQLQSLPDASQFAELGTLTREVHRFMKLNLLFTNCLKLNEKALSSVFAESLLLIIQPMSTIQEYEGQFEIRMCYLVSEIPDWFSYRCSESIVNIQLPPHNVCNRKFFGFALCVVIELKEYSHGSSMVNYKWHSENNQGLRNGRCRDHLTIIANRAHKDRVFIDSDHILLGYLDLSGVELLRDDYKTCSVEFWPSILSQHNCKVKYCGVHPIYAEHILNQLHNFGPTHQDFGETSGTGSGEPDDHGEVIEPTAKRICTESNRSCSWLTLKL</sequence>
<reference evidence="5" key="1">
    <citation type="journal article" date="2019" name="Gigascience">
        <title>De novo genome assembly of the endangered Acer yangbiense, a plant species with extremely small populations endemic to Yunnan Province, China.</title>
        <authorList>
            <person name="Yang J."/>
            <person name="Wariss H.M."/>
            <person name="Tao L."/>
            <person name="Zhang R."/>
            <person name="Yun Q."/>
            <person name="Hollingsworth P."/>
            <person name="Dao Z."/>
            <person name="Luo G."/>
            <person name="Guo H."/>
            <person name="Ma Y."/>
            <person name="Sun W."/>
        </authorList>
    </citation>
    <scope>NUCLEOTIDE SEQUENCE [LARGE SCALE GENOMIC DNA]</scope>
    <source>
        <strain evidence="5">cv. Malutang</strain>
    </source>
</reference>
<organism evidence="4 5">
    <name type="scientific">Acer yangbiense</name>
    <dbReference type="NCBI Taxonomy" id="1000413"/>
    <lineage>
        <taxon>Eukaryota</taxon>
        <taxon>Viridiplantae</taxon>
        <taxon>Streptophyta</taxon>
        <taxon>Embryophyta</taxon>
        <taxon>Tracheophyta</taxon>
        <taxon>Spermatophyta</taxon>
        <taxon>Magnoliopsida</taxon>
        <taxon>eudicotyledons</taxon>
        <taxon>Gunneridae</taxon>
        <taxon>Pentapetalae</taxon>
        <taxon>rosids</taxon>
        <taxon>malvids</taxon>
        <taxon>Sapindales</taxon>
        <taxon>Sapindaceae</taxon>
        <taxon>Hippocastanoideae</taxon>
        <taxon>Acereae</taxon>
        <taxon>Acer</taxon>
    </lineage>
</organism>
<dbReference type="AlphaFoldDB" id="A0A5C7H9Q0"/>
<dbReference type="InterPro" id="IPR032675">
    <property type="entry name" value="LRR_dom_sf"/>
</dbReference>
<keyword evidence="5" id="KW-1185">Reference proteome</keyword>
<dbReference type="Gene3D" id="3.80.10.10">
    <property type="entry name" value="Ribonuclease Inhibitor"/>
    <property type="match status" value="1"/>
</dbReference>
<evidence type="ECO:0000313" key="5">
    <source>
        <dbReference type="Proteomes" id="UP000323000"/>
    </source>
</evidence>
<dbReference type="InterPro" id="IPR050715">
    <property type="entry name" value="LRR-SigEffector_domain"/>
</dbReference>
<accession>A0A5C7H9Q0</accession>
<evidence type="ECO:0000256" key="1">
    <source>
        <dbReference type="ARBA" id="ARBA00022614"/>
    </source>
</evidence>
<dbReference type="Pfam" id="PF20160">
    <property type="entry name" value="C-JID"/>
    <property type="match status" value="1"/>
</dbReference>
<keyword evidence="1" id="KW-0433">Leucine-rich repeat</keyword>
<dbReference type="OrthoDB" id="1750969at2759"/>
<dbReference type="Proteomes" id="UP000323000">
    <property type="component" value="Chromosome 9"/>
</dbReference>
<dbReference type="EMBL" id="VAHF01000009">
    <property type="protein sequence ID" value="TXG53641.1"/>
    <property type="molecule type" value="Genomic_DNA"/>
</dbReference>
<proteinExistence type="predicted"/>
<keyword evidence="2" id="KW-0677">Repeat</keyword>
<gene>
    <name evidence="4" type="ORF">EZV62_018897</name>
</gene>